<keyword evidence="5" id="KW-0805">Transcription regulation</keyword>
<reference evidence="11" key="1">
    <citation type="journal article" date="2014" name="Int. J. Syst. Evol. Microbiol.">
        <title>Complete genome sequence of Corynebacterium casei LMG S-19264T (=DSM 44701T), isolated from a smear-ripened cheese.</title>
        <authorList>
            <consortium name="US DOE Joint Genome Institute (JGI-PGF)"/>
            <person name="Walter F."/>
            <person name="Albersmeier A."/>
            <person name="Kalinowski J."/>
            <person name="Ruckert C."/>
        </authorList>
    </citation>
    <scope>NUCLEOTIDE SEQUENCE</scope>
    <source>
        <strain evidence="11">CGMCC 1.15178</strain>
    </source>
</reference>
<evidence type="ECO:0000256" key="8">
    <source>
        <dbReference type="PROSITE-ProRule" id="PRU00169"/>
    </source>
</evidence>
<dbReference type="PANTHER" id="PTHR42713:SF3">
    <property type="entry name" value="TRANSCRIPTIONAL REGULATORY PROTEIN HPTR"/>
    <property type="match status" value="1"/>
</dbReference>
<dbReference type="GO" id="GO:0043565">
    <property type="term" value="F:sequence-specific DNA binding"/>
    <property type="evidence" value="ECO:0007669"/>
    <property type="project" value="InterPro"/>
</dbReference>
<dbReference type="PROSITE" id="PS50110">
    <property type="entry name" value="RESPONSE_REGULATORY"/>
    <property type="match status" value="1"/>
</dbReference>
<reference evidence="11" key="2">
    <citation type="submission" date="2020-09" db="EMBL/GenBank/DDBJ databases">
        <authorList>
            <person name="Sun Q."/>
            <person name="Zhou Y."/>
        </authorList>
    </citation>
    <scope>NUCLEOTIDE SEQUENCE</scope>
    <source>
        <strain evidence="11">CGMCC 1.15178</strain>
    </source>
</reference>
<dbReference type="GO" id="GO:0000160">
    <property type="term" value="P:phosphorelay signal transduction system"/>
    <property type="evidence" value="ECO:0007669"/>
    <property type="project" value="UniProtKB-KW"/>
</dbReference>
<evidence type="ECO:0000259" key="10">
    <source>
        <dbReference type="PROSITE" id="PS50110"/>
    </source>
</evidence>
<evidence type="ECO:0000256" key="6">
    <source>
        <dbReference type="ARBA" id="ARBA00023125"/>
    </source>
</evidence>
<dbReference type="Proteomes" id="UP000612456">
    <property type="component" value="Unassembled WGS sequence"/>
</dbReference>
<keyword evidence="6" id="KW-0238">DNA-binding</keyword>
<dbReference type="SMART" id="SM00342">
    <property type="entry name" value="HTH_ARAC"/>
    <property type="match status" value="1"/>
</dbReference>
<evidence type="ECO:0000256" key="2">
    <source>
        <dbReference type="ARBA" id="ARBA00022490"/>
    </source>
</evidence>
<evidence type="ECO:0000256" key="4">
    <source>
        <dbReference type="ARBA" id="ARBA00023012"/>
    </source>
</evidence>
<comment type="subcellular location">
    <subcellularLocation>
        <location evidence="1">Cytoplasm</location>
    </subcellularLocation>
</comment>
<dbReference type="SUPFAM" id="SSF46689">
    <property type="entry name" value="Homeodomain-like"/>
    <property type="match status" value="2"/>
</dbReference>
<keyword evidence="3 8" id="KW-0597">Phosphoprotein</keyword>
<evidence type="ECO:0000256" key="5">
    <source>
        <dbReference type="ARBA" id="ARBA00023015"/>
    </source>
</evidence>
<accession>A0A916ZGT4</accession>
<protein>
    <submittedName>
        <fullName evidence="11">AraC family transcriptional regulator</fullName>
    </submittedName>
</protein>
<evidence type="ECO:0000259" key="9">
    <source>
        <dbReference type="PROSITE" id="PS01124"/>
    </source>
</evidence>
<dbReference type="SMART" id="SM00448">
    <property type="entry name" value="REC"/>
    <property type="match status" value="1"/>
</dbReference>
<dbReference type="InterPro" id="IPR011006">
    <property type="entry name" value="CheY-like_superfamily"/>
</dbReference>
<keyword evidence="12" id="KW-1185">Reference proteome</keyword>
<comment type="caution">
    <text evidence="11">The sequence shown here is derived from an EMBL/GenBank/DDBJ whole genome shotgun (WGS) entry which is preliminary data.</text>
</comment>
<dbReference type="InterPro" id="IPR018060">
    <property type="entry name" value="HTH_AraC"/>
</dbReference>
<dbReference type="EMBL" id="BMHP01000008">
    <property type="protein sequence ID" value="GGD95981.1"/>
    <property type="molecule type" value="Genomic_DNA"/>
</dbReference>
<dbReference type="AlphaFoldDB" id="A0A916ZGT4"/>
<evidence type="ECO:0000313" key="11">
    <source>
        <dbReference type="EMBL" id="GGD95981.1"/>
    </source>
</evidence>
<evidence type="ECO:0000313" key="12">
    <source>
        <dbReference type="Proteomes" id="UP000612456"/>
    </source>
</evidence>
<organism evidence="11 12">
    <name type="scientific">Paenibacillus nasutitermitis</name>
    <dbReference type="NCBI Taxonomy" id="1652958"/>
    <lineage>
        <taxon>Bacteria</taxon>
        <taxon>Bacillati</taxon>
        <taxon>Bacillota</taxon>
        <taxon>Bacilli</taxon>
        <taxon>Bacillales</taxon>
        <taxon>Paenibacillaceae</taxon>
        <taxon>Paenibacillus</taxon>
    </lineage>
</organism>
<dbReference type="InterPro" id="IPR001789">
    <property type="entry name" value="Sig_transdc_resp-reg_receiver"/>
</dbReference>
<name>A0A916ZGT4_9BACL</name>
<dbReference type="CDD" id="cd17536">
    <property type="entry name" value="REC_YesN-like"/>
    <property type="match status" value="1"/>
</dbReference>
<feature type="domain" description="HTH araC/xylS-type" evidence="9">
    <location>
        <begin position="434"/>
        <end position="532"/>
    </location>
</feature>
<dbReference type="Pfam" id="PF12833">
    <property type="entry name" value="HTH_18"/>
    <property type="match status" value="1"/>
</dbReference>
<dbReference type="InterPro" id="IPR009057">
    <property type="entry name" value="Homeodomain-like_sf"/>
</dbReference>
<dbReference type="InterPro" id="IPR020449">
    <property type="entry name" value="Tscrpt_reg_AraC-type_HTH"/>
</dbReference>
<dbReference type="Gene3D" id="1.10.10.60">
    <property type="entry name" value="Homeodomain-like"/>
    <property type="match status" value="2"/>
</dbReference>
<dbReference type="GO" id="GO:0003700">
    <property type="term" value="F:DNA-binding transcription factor activity"/>
    <property type="evidence" value="ECO:0007669"/>
    <property type="project" value="InterPro"/>
</dbReference>
<evidence type="ECO:0000256" key="3">
    <source>
        <dbReference type="ARBA" id="ARBA00022553"/>
    </source>
</evidence>
<dbReference type="PANTHER" id="PTHR42713">
    <property type="entry name" value="HISTIDINE KINASE-RELATED"/>
    <property type="match status" value="1"/>
</dbReference>
<proteinExistence type="predicted"/>
<keyword evidence="2" id="KW-0963">Cytoplasm</keyword>
<dbReference type="PROSITE" id="PS00041">
    <property type="entry name" value="HTH_ARAC_FAMILY_1"/>
    <property type="match status" value="1"/>
</dbReference>
<evidence type="ECO:0000256" key="1">
    <source>
        <dbReference type="ARBA" id="ARBA00004496"/>
    </source>
</evidence>
<dbReference type="PROSITE" id="PS01124">
    <property type="entry name" value="HTH_ARAC_FAMILY_2"/>
    <property type="match status" value="1"/>
</dbReference>
<evidence type="ECO:0000256" key="7">
    <source>
        <dbReference type="ARBA" id="ARBA00023163"/>
    </source>
</evidence>
<dbReference type="InterPro" id="IPR018062">
    <property type="entry name" value="HTH_AraC-typ_CS"/>
</dbReference>
<dbReference type="InterPro" id="IPR051552">
    <property type="entry name" value="HptR"/>
</dbReference>
<dbReference type="Gene3D" id="3.40.50.2300">
    <property type="match status" value="1"/>
</dbReference>
<feature type="domain" description="Response regulatory" evidence="10">
    <location>
        <begin position="3"/>
        <end position="121"/>
    </location>
</feature>
<dbReference type="RefSeq" id="WP_188998779.1">
    <property type="nucleotide sequence ID" value="NZ_BMHP01000008.1"/>
</dbReference>
<dbReference type="GO" id="GO:0005737">
    <property type="term" value="C:cytoplasm"/>
    <property type="evidence" value="ECO:0007669"/>
    <property type="project" value="UniProtKB-SubCell"/>
</dbReference>
<dbReference type="PRINTS" id="PR00032">
    <property type="entry name" value="HTHARAC"/>
</dbReference>
<keyword evidence="7" id="KW-0804">Transcription</keyword>
<dbReference type="SUPFAM" id="SSF52172">
    <property type="entry name" value="CheY-like"/>
    <property type="match status" value="1"/>
</dbReference>
<keyword evidence="4" id="KW-0902">Two-component regulatory system</keyword>
<gene>
    <name evidence="11" type="ORF">GCM10010911_63290</name>
</gene>
<sequence length="538" mass="62670">MYKVIIVDDEIEIREGLRTIFPWQELGEFEVYTAENANHAMQMIEEVQPDILITDVKMNGMTGLQMLEMIQNQGLFQGRAIVISGFDDFEYIRTALQNGAVDYILKPINIEQMKQMIMKATSQINDEKRFKLNYELLESQVNQALPQMREEILRELIKAPFDSILEAKITYQMETMKMGWMMSSRHCLFAIEVDDLKASKQSELVLFAVGNVLEQTLNEAYMQRFAMFKDRQERWVVLLAENESGTDPQSLDNLIQTIITRLNIYVKVTVTIGLYPQLVDVKHTYHAYREAIGYLAAKAVYGGNRILAGETGNPAESDAITLDDVNVLLELIQFGSIEEIQTELAGYTGLVQSWSLSAVRDIQERTFEWLLELLNVCAERGLRDRWWEKEIISIWEEFEQYDTMGSLQGVLEKYLFRLSDTMKQQMPARNQIVQEAEHYMLKHFQDNLSLQAVADHVHVTPVWLSKLFKKEKQMTFIDYLTWIRMERAKELLGDTSYRIYQIALEVGYRDRAHFAKTFKKITGKTPKDYRNFMGIYDE</sequence>
<dbReference type="Pfam" id="PF00072">
    <property type="entry name" value="Response_reg"/>
    <property type="match status" value="1"/>
</dbReference>
<feature type="modified residue" description="4-aspartylphosphate" evidence="8">
    <location>
        <position position="55"/>
    </location>
</feature>